<reference evidence="1" key="2">
    <citation type="journal article" date="2015" name="Data Brief">
        <title>Shoot transcriptome of the giant reed, Arundo donax.</title>
        <authorList>
            <person name="Barrero R.A."/>
            <person name="Guerrero F.D."/>
            <person name="Moolhuijzen P."/>
            <person name="Goolsby J.A."/>
            <person name="Tidwell J."/>
            <person name="Bellgard S.E."/>
            <person name="Bellgard M.I."/>
        </authorList>
    </citation>
    <scope>NUCLEOTIDE SEQUENCE</scope>
    <source>
        <tissue evidence="1">Shoot tissue taken approximately 20 cm above the soil surface</tissue>
    </source>
</reference>
<evidence type="ECO:0000313" key="1">
    <source>
        <dbReference type="EMBL" id="JAD54851.1"/>
    </source>
</evidence>
<proteinExistence type="predicted"/>
<reference evidence="1" key="1">
    <citation type="submission" date="2014-09" db="EMBL/GenBank/DDBJ databases">
        <authorList>
            <person name="Magalhaes I.L.F."/>
            <person name="Oliveira U."/>
            <person name="Santos F.R."/>
            <person name="Vidigal T.H.D.A."/>
            <person name="Brescovit A.D."/>
            <person name="Santos A.J."/>
        </authorList>
    </citation>
    <scope>NUCLEOTIDE SEQUENCE</scope>
    <source>
        <tissue evidence="1">Shoot tissue taken approximately 20 cm above the soil surface</tissue>
    </source>
</reference>
<organism evidence="1">
    <name type="scientific">Arundo donax</name>
    <name type="common">Giant reed</name>
    <name type="synonym">Donax arundinaceus</name>
    <dbReference type="NCBI Taxonomy" id="35708"/>
    <lineage>
        <taxon>Eukaryota</taxon>
        <taxon>Viridiplantae</taxon>
        <taxon>Streptophyta</taxon>
        <taxon>Embryophyta</taxon>
        <taxon>Tracheophyta</taxon>
        <taxon>Spermatophyta</taxon>
        <taxon>Magnoliopsida</taxon>
        <taxon>Liliopsida</taxon>
        <taxon>Poales</taxon>
        <taxon>Poaceae</taxon>
        <taxon>PACMAD clade</taxon>
        <taxon>Arundinoideae</taxon>
        <taxon>Arundineae</taxon>
        <taxon>Arundo</taxon>
    </lineage>
</organism>
<accession>A0A0A9AUN6</accession>
<name>A0A0A9AUN6_ARUDO</name>
<sequence length="12" mass="1316">MLLIADNLKATI</sequence>
<protein>
    <submittedName>
        <fullName evidence="1">Uncharacterized protein</fullName>
    </submittedName>
</protein>
<dbReference type="EMBL" id="GBRH01243044">
    <property type="protein sequence ID" value="JAD54851.1"/>
    <property type="molecule type" value="Transcribed_RNA"/>
</dbReference>